<evidence type="ECO:0000313" key="2">
    <source>
        <dbReference type="Proteomes" id="UP001163321"/>
    </source>
</evidence>
<comment type="caution">
    <text evidence="1">The sequence shown here is derived from an EMBL/GenBank/DDBJ whole genome shotgun (WGS) entry which is preliminary data.</text>
</comment>
<sequence length="454" mass="51108">MWQNRSTFFVLMAIFFRVMMRDADPHRHPHAFRWLFRGTKWAILLLLLYEASRGFCRNPIETAQLLGGISWTLCKITAQYVARGFKPKFPKWTLRYELLHGLMRSAVNRFGERIVDVHHARVIRRQTAMLGTVLGWFACWKHNLRLESVRINGLEHIWLKFSPSVSTNHVTRKKQRLVVLFFHGGGYAVLSPRMYISFCSALIGAIKQELIANSDTGDDVTVDVFLANYRKVPENQFPVPVEDAVSMYEYLLQHENLEPSQIVLAGDSAGGGLVLSTLLRVRDGLSSWRAKLPLPLAAIVLCPLADLTGDEDELAGQHCVLPLRMITAIALSYHPTYNDPTTWADASPVHCDLKGLPPLFLQAATLDTLFQHSVRLEAKSKADGITNWEVDVHEGVPHVFMVMSEYILPYARIGVQRMAAFAAKQFLNSSRHQRCAVIDYVTAVDNASSSPAAA</sequence>
<accession>A0ACC0VS36</accession>
<protein>
    <submittedName>
        <fullName evidence="1">Uncharacterized protein</fullName>
    </submittedName>
</protein>
<name>A0ACC0VS36_9STRA</name>
<reference evidence="1 2" key="1">
    <citation type="journal article" date="2022" name="bioRxiv">
        <title>The genome of the oomycete Peronosclerospora sorghi, a cosmopolitan pathogen of maize and sorghum, is inflated with dispersed pseudogenes.</title>
        <authorList>
            <person name="Fletcher K."/>
            <person name="Martin F."/>
            <person name="Isakeit T."/>
            <person name="Cavanaugh K."/>
            <person name="Magill C."/>
            <person name="Michelmore R."/>
        </authorList>
    </citation>
    <scope>NUCLEOTIDE SEQUENCE [LARGE SCALE GENOMIC DNA]</scope>
    <source>
        <strain evidence="1">P6</strain>
    </source>
</reference>
<keyword evidence="2" id="KW-1185">Reference proteome</keyword>
<gene>
    <name evidence="1" type="ORF">PsorP6_014638</name>
</gene>
<proteinExistence type="predicted"/>
<dbReference type="Proteomes" id="UP001163321">
    <property type="component" value="Chromosome 7"/>
</dbReference>
<evidence type="ECO:0000313" key="1">
    <source>
        <dbReference type="EMBL" id="KAI9909150.1"/>
    </source>
</evidence>
<dbReference type="EMBL" id="CM047586">
    <property type="protein sequence ID" value="KAI9909150.1"/>
    <property type="molecule type" value="Genomic_DNA"/>
</dbReference>
<organism evidence="1 2">
    <name type="scientific">Peronosclerospora sorghi</name>
    <dbReference type="NCBI Taxonomy" id="230839"/>
    <lineage>
        <taxon>Eukaryota</taxon>
        <taxon>Sar</taxon>
        <taxon>Stramenopiles</taxon>
        <taxon>Oomycota</taxon>
        <taxon>Peronosporomycetes</taxon>
        <taxon>Peronosporales</taxon>
        <taxon>Peronosporaceae</taxon>
        <taxon>Peronosclerospora</taxon>
    </lineage>
</organism>